<dbReference type="EMBL" id="ADMN01000102">
    <property type="protein sequence ID" value="EFF63072.1"/>
    <property type="molecule type" value="Genomic_DNA"/>
</dbReference>
<gene>
    <name evidence="1" type="ORF">CUW_2248</name>
</gene>
<dbReference type="Proteomes" id="UP000002938">
    <property type="component" value="Unassembled WGS sequence"/>
</dbReference>
<protein>
    <submittedName>
        <fullName evidence="1">Conserved domain protein</fullName>
    </submittedName>
</protein>
<reference evidence="1 2" key="1">
    <citation type="journal article" date="2011" name="J. Bacteriol.">
        <title>Draft Genome Sequence of Turicibacter sanguinis PC909, Isolated from Human Feces.</title>
        <authorList>
            <person name="Cuiv P.O."/>
            <person name="Klaassens E.S."/>
            <person name="Durkin A.S."/>
            <person name="Harkins D.M."/>
            <person name="Foster L."/>
            <person name="McCorrison J."/>
            <person name="Torralba M."/>
            <person name="Nelson K.E."/>
            <person name="Morrison M."/>
        </authorList>
    </citation>
    <scope>NUCLEOTIDE SEQUENCE [LARGE SCALE GENOMIC DNA]</scope>
    <source>
        <strain evidence="1 2">PC909</strain>
    </source>
</reference>
<accession>A0ABN0A098</accession>
<proteinExistence type="predicted"/>
<comment type="caution">
    <text evidence="1">The sequence shown here is derived from an EMBL/GenBank/DDBJ whole genome shotgun (WGS) entry which is preliminary data.</text>
</comment>
<evidence type="ECO:0000313" key="1">
    <source>
        <dbReference type="EMBL" id="EFF63072.1"/>
    </source>
</evidence>
<organism evidence="1 2">
    <name type="scientific">Turicibacter sanguinis PC909</name>
    <dbReference type="NCBI Taxonomy" id="702450"/>
    <lineage>
        <taxon>Bacteria</taxon>
        <taxon>Bacillati</taxon>
        <taxon>Bacillota</taxon>
        <taxon>Erysipelotrichia</taxon>
        <taxon>Erysipelotrichales</taxon>
        <taxon>Turicibacteraceae</taxon>
        <taxon>Turicibacter</taxon>
    </lineage>
</organism>
<evidence type="ECO:0000313" key="2">
    <source>
        <dbReference type="Proteomes" id="UP000002938"/>
    </source>
</evidence>
<keyword evidence="2" id="KW-1185">Reference proteome</keyword>
<name>A0ABN0A098_9FIRM</name>
<sequence length="57" mass="6609">MLDYIDANQHCFSSPKDFFESFAESLYSGTINEDGYDSSGLYWLPKKTKQHLIFSVH</sequence>